<keyword evidence="2" id="KW-1185">Reference proteome</keyword>
<protein>
    <submittedName>
        <fullName evidence="1">Uncharacterized protein</fullName>
    </submittedName>
</protein>
<reference evidence="1" key="1">
    <citation type="submission" date="2009-12" db="EMBL/GenBank/DDBJ databases">
        <title>Complete sequence of Dickeya dadantii Ech586.</title>
        <authorList>
            <consortium name="US DOE Joint Genome Institute"/>
            <person name="Lucas S."/>
            <person name="Copeland A."/>
            <person name="Lapidus A."/>
            <person name="Glavina del Rio T."/>
            <person name="Tice H."/>
            <person name="Bruce D."/>
            <person name="Goodwin L."/>
            <person name="Pitluck S."/>
            <person name="Munk A.C."/>
            <person name="Brettin T."/>
            <person name="Detter J.C."/>
            <person name="Han C."/>
            <person name="Tapia R."/>
            <person name="Larimer F."/>
            <person name="Land M."/>
            <person name="Hauser L."/>
            <person name="Kyrpides N."/>
            <person name="Mikhailova N."/>
            <person name="Balakrishnan V."/>
            <person name="Glasner J."/>
            <person name="Perna N.T."/>
        </authorList>
    </citation>
    <scope>NUCLEOTIDE SEQUENCE [LARGE SCALE GENOMIC DNA]</scope>
    <source>
        <strain evidence="1">Ech586</strain>
    </source>
</reference>
<evidence type="ECO:0000313" key="1">
    <source>
        <dbReference type="EMBL" id="ACZ75736.1"/>
    </source>
</evidence>
<sequence>MIAAFLFSSGMSLVMLMYKFLGYCVMAGRSVNTHVLLLSLKWLIDRQDV</sequence>
<dbReference type="AlphaFoldDB" id="D2BT99"/>
<accession>D2BT99</accession>
<dbReference type="KEGG" id="ddc:Dd586_0848"/>
<evidence type="ECO:0000313" key="2">
    <source>
        <dbReference type="Proteomes" id="UP000001446"/>
    </source>
</evidence>
<organism evidence="1 2">
    <name type="scientific">Dickeya zeae (strain Ech586)</name>
    <name type="common">Dickeya dadantii (strain Ech586)</name>
    <dbReference type="NCBI Taxonomy" id="590409"/>
    <lineage>
        <taxon>Bacteria</taxon>
        <taxon>Pseudomonadati</taxon>
        <taxon>Pseudomonadota</taxon>
        <taxon>Gammaproteobacteria</taxon>
        <taxon>Enterobacterales</taxon>
        <taxon>Pectobacteriaceae</taxon>
        <taxon>Dickeya</taxon>
        <taxon>Dickeya parazeae</taxon>
    </lineage>
</organism>
<dbReference type="Proteomes" id="UP000001446">
    <property type="component" value="Chromosome"/>
</dbReference>
<proteinExistence type="predicted"/>
<dbReference type="EMBL" id="CP001836">
    <property type="protein sequence ID" value="ACZ75736.1"/>
    <property type="molecule type" value="Genomic_DNA"/>
</dbReference>
<gene>
    <name evidence="1" type="ordered locus">Dd586_0848</name>
</gene>
<dbReference type="HOGENOM" id="CLU_3134985_0_0_6"/>
<name>D2BT99_DICZ5</name>